<organism evidence="1">
    <name type="scientific">Prochlorococcus marinus str. P0902-H212</name>
    <dbReference type="NCBI Taxonomy" id="1620696"/>
    <lineage>
        <taxon>Bacteria</taxon>
        <taxon>Bacillati</taxon>
        <taxon>Cyanobacteriota</taxon>
        <taxon>Cyanophyceae</taxon>
        <taxon>Synechococcales</taxon>
        <taxon>Prochlorococcaceae</taxon>
        <taxon>Prochlorococcus</taxon>
    </lineage>
</organism>
<sequence>MIKESDLLAMRLACLLLIVRQNVIEIIKLMSSLYQCL</sequence>
<proteinExistence type="predicted"/>
<dbReference type="AlphaFoldDB" id="A0A0D5A304"/>
<reference evidence="1" key="1">
    <citation type="submission" date="2014-06" db="EMBL/GenBank/DDBJ databases">
        <authorList>
            <person name="Berube P.M."/>
        </authorList>
    </citation>
    <scope>NUCLEOTIDE SEQUENCE</scope>
    <source>
        <strain evidence="1">P0902-H212</strain>
    </source>
</reference>
<name>A0A0D5A304_PROMR</name>
<accession>A0A0D5A304</accession>
<gene>
    <name evidence="1" type="ORF">FA02_0406</name>
</gene>
<evidence type="ECO:0000313" key="1">
    <source>
        <dbReference type="EMBL" id="AJW30670.1"/>
    </source>
</evidence>
<protein>
    <submittedName>
        <fullName evidence="1">Uncharacterized protein</fullName>
    </submittedName>
</protein>
<dbReference type="EMBL" id="KJ947870">
    <property type="protein sequence ID" value="AJW30670.1"/>
    <property type="molecule type" value="Genomic_DNA"/>
</dbReference>